<name>A0A1Y2A6J7_9PLEO</name>
<keyword evidence="4 6" id="KW-0472">Membrane</keyword>
<dbReference type="PANTHER" id="PTHR23501:SF201">
    <property type="entry name" value="MFS AFLATOXIN EFFLUX PUMP"/>
    <property type="match status" value="1"/>
</dbReference>
<evidence type="ECO:0000256" key="2">
    <source>
        <dbReference type="ARBA" id="ARBA00022692"/>
    </source>
</evidence>
<dbReference type="GO" id="GO:0005886">
    <property type="term" value="C:plasma membrane"/>
    <property type="evidence" value="ECO:0007669"/>
    <property type="project" value="TreeGrafter"/>
</dbReference>
<comment type="caution">
    <text evidence="8">The sequence shown here is derived from an EMBL/GenBank/DDBJ whole genome shotgun (WGS) entry which is preliminary data.</text>
</comment>
<evidence type="ECO:0000256" key="5">
    <source>
        <dbReference type="SAM" id="MobiDB-lite"/>
    </source>
</evidence>
<feature type="transmembrane region" description="Helical" evidence="6">
    <location>
        <begin position="38"/>
        <end position="64"/>
    </location>
</feature>
<protein>
    <submittedName>
        <fullName evidence="8">Major facilitator superfamily domain-containing protein</fullName>
    </submittedName>
</protein>
<feature type="transmembrane region" description="Helical" evidence="6">
    <location>
        <begin position="76"/>
        <end position="94"/>
    </location>
</feature>
<dbReference type="GO" id="GO:0022857">
    <property type="term" value="F:transmembrane transporter activity"/>
    <property type="evidence" value="ECO:0007669"/>
    <property type="project" value="InterPro"/>
</dbReference>
<feature type="transmembrane region" description="Helical" evidence="6">
    <location>
        <begin position="371"/>
        <end position="391"/>
    </location>
</feature>
<dbReference type="FunFam" id="1.20.1720.10:FF:000012">
    <property type="entry name" value="MFS toxin efflux pump (AflT)"/>
    <property type="match status" value="1"/>
</dbReference>
<evidence type="ECO:0000313" key="9">
    <source>
        <dbReference type="Proteomes" id="UP000193144"/>
    </source>
</evidence>
<dbReference type="AlphaFoldDB" id="A0A1Y2A6J7"/>
<dbReference type="EMBL" id="MCFA01000008">
    <property type="protein sequence ID" value="ORY18156.1"/>
    <property type="molecule type" value="Genomic_DNA"/>
</dbReference>
<feature type="transmembrane region" description="Helical" evidence="6">
    <location>
        <begin position="267"/>
        <end position="286"/>
    </location>
</feature>
<dbReference type="InterPro" id="IPR020846">
    <property type="entry name" value="MFS_dom"/>
</dbReference>
<dbReference type="PROSITE" id="PS50850">
    <property type="entry name" value="MFS"/>
    <property type="match status" value="1"/>
</dbReference>
<organism evidence="8 9">
    <name type="scientific">Clohesyomyces aquaticus</name>
    <dbReference type="NCBI Taxonomy" id="1231657"/>
    <lineage>
        <taxon>Eukaryota</taxon>
        <taxon>Fungi</taxon>
        <taxon>Dikarya</taxon>
        <taxon>Ascomycota</taxon>
        <taxon>Pezizomycotina</taxon>
        <taxon>Dothideomycetes</taxon>
        <taxon>Pleosporomycetidae</taxon>
        <taxon>Pleosporales</taxon>
        <taxon>Lindgomycetaceae</taxon>
        <taxon>Clohesyomyces</taxon>
    </lineage>
</organism>
<reference evidence="8 9" key="1">
    <citation type="submission" date="2016-07" db="EMBL/GenBank/DDBJ databases">
        <title>Pervasive Adenine N6-methylation of Active Genes in Fungi.</title>
        <authorList>
            <consortium name="DOE Joint Genome Institute"/>
            <person name="Mondo S.J."/>
            <person name="Dannebaum R.O."/>
            <person name="Kuo R.C."/>
            <person name="Labutti K."/>
            <person name="Haridas S."/>
            <person name="Kuo A."/>
            <person name="Salamov A."/>
            <person name="Ahrendt S.R."/>
            <person name="Lipzen A."/>
            <person name="Sullivan W."/>
            <person name="Andreopoulos W.B."/>
            <person name="Clum A."/>
            <person name="Lindquist E."/>
            <person name="Daum C."/>
            <person name="Ramamoorthy G.K."/>
            <person name="Gryganskyi A."/>
            <person name="Culley D."/>
            <person name="Magnuson J.K."/>
            <person name="James T.Y."/>
            <person name="O'Malley M.A."/>
            <person name="Stajich J.E."/>
            <person name="Spatafora J.W."/>
            <person name="Visel A."/>
            <person name="Grigoriev I.V."/>
        </authorList>
    </citation>
    <scope>NUCLEOTIDE SEQUENCE [LARGE SCALE GENOMIC DNA]</scope>
    <source>
        <strain evidence="8 9">CBS 115471</strain>
    </source>
</reference>
<feature type="transmembrane region" description="Helical" evidence="6">
    <location>
        <begin position="106"/>
        <end position="132"/>
    </location>
</feature>
<evidence type="ECO:0000256" key="1">
    <source>
        <dbReference type="ARBA" id="ARBA00004141"/>
    </source>
</evidence>
<dbReference type="InterPro" id="IPR011701">
    <property type="entry name" value="MFS"/>
</dbReference>
<dbReference type="InterPro" id="IPR036259">
    <property type="entry name" value="MFS_trans_sf"/>
</dbReference>
<feature type="transmembrane region" description="Helical" evidence="6">
    <location>
        <begin position="237"/>
        <end position="255"/>
    </location>
</feature>
<accession>A0A1Y2A6J7</accession>
<sequence>MAQEPESSTLSPPPTPTKESNEAAKTTEEHEYPSTSKLWILMSSLYIAMFLVALDKTIIATAIPQITNSFGSLRDIGWYGSSYMITLCAFQLLWGRIYTFYSPKMVFLLSILIFEIGSAVCGAAPTSVAFIVGRAISGMGSAGISNGAIIIVVHTVPLAKRPMFQGLIGAVFGVASVVGPLLGGVFTERVTWRWCFYINLPLGAVSAIIIILILELPNPPEAGKLPIRDQLKKLDPIGTILFLPGTICLLLALQWGGTTYDWSEWRVVLLLVLFPILLLLFIIHQWRVGDNATLPIRIMTQRTIASGFLYTFTNQAALLCITYYIPLFFQALKNFSPLSSGLATLPTILGLVIGMIGAGGLVQRFGYPAPFMYVASILSSVGAGLISTWHIDASRGVWIGYQVLYGVGAGIGAQQPSISAQCILPKKDVSMGVSLMFFGQNMGAAVFLSAAQNVFAGSLAGSLSGIAGLHFTKEQVVNLGATQIRELVPKELLGEVLLAYRDAIRQAFLMGVGLAAVSCVGALGMEWVSVKKGEPTKEGGQKAEKEGDEEKGKMDEKKRGEEEKA</sequence>
<feature type="transmembrane region" description="Helical" evidence="6">
    <location>
        <begin position="138"/>
        <end position="159"/>
    </location>
</feature>
<keyword evidence="2 6" id="KW-0812">Transmembrane</keyword>
<feature type="transmembrane region" description="Helical" evidence="6">
    <location>
        <begin position="341"/>
        <end position="362"/>
    </location>
</feature>
<feature type="transmembrane region" description="Helical" evidence="6">
    <location>
        <begin position="507"/>
        <end position="528"/>
    </location>
</feature>
<feature type="region of interest" description="Disordered" evidence="5">
    <location>
        <begin position="533"/>
        <end position="565"/>
    </location>
</feature>
<dbReference type="Gene3D" id="1.20.1250.20">
    <property type="entry name" value="MFS general substrate transporter like domains"/>
    <property type="match status" value="1"/>
</dbReference>
<dbReference type="Proteomes" id="UP000193144">
    <property type="component" value="Unassembled WGS sequence"/>
</dbReference>
<dbReference type="SUPFAM" id="SSF103473">
    <property type="entry name" value="MFS general substrate transporter"/>
    <property type="match status" value="1"/>
</dbReference>
<gene>
    <name evidence="8" type="ORF">BCR34DRAFT_473889</name>
</gene>
<evidence type="ECO:0000256" key="3">
    <source>
        <dbReference type="ARBA" id="ARBA00022989"/>
    </source>
</evidence>
<comment type="subcellular location">
    <subcellularLocation>
        <location evidence="1">Membrane</location>
        <topology evidence="1">Multi-pass membrane protein</topology>
    </subcellularLocation>
</comment>
<dbReference type="Pfam" id="PF07690">
    <property type="entry name" value="MFS_1"/>
    <property type="match status" value="1"/>
</dbReference>
<feature type="region of interest" description="Disordered" evidence="5">
    <location>
        <begin position="1"/>
        <end position="30"/>
    </location>
</feature>
<feature type="compositionally biased region" description="Basic and acidic residues" evidence="5">
    <location>
        <begin position="19"/>
        <end position="30"/>
    </location>
</feature>
<keyword evidence="3 6" id="KW-1133">Transmembrane helix</keyword>
<dbReference type="Gene3D" id="1.20.1720.10">
    <property type="entry name" value="Multidrug resistance protein D"/>
    <property type="match status" value="1"/>
</dbReference>
<proteinExistence type="predicted"/>
<feature type="transmembrane region" description="Helical" evidence="6">
    <location>
        <begin position="307"/>
        <end position="329"/>
    </location>
</feature>
<feature type="transmembrane region" description="Helical" evidence="6">
    <location>
        <begin position="435"/>
        <end position="455"/>
    </location>
</feature>
<feature type="transmembrane region" description="Helical" evidence="6">
    <location>
        <begin position="166"/>
        <end position="186"/>
    </location>
</feature>
<evidence type="ECO:0000256" key="4">
    <source>
        <dbReference type="ARBA" id="ARBA00023136"/>
    </source>
</evidence>
<dbReference type="PRINTS" id="PR01036">
    <property type="entry name" value="TCRTETB"/>
</dbReference>
<feature type="compositionally biased region" description="Low complexity" evidence="5">
    <location>
        <begin position="1"/>
        <end position="10"/>
    </location>
</feature>
<dbReference type="CDD" id="cd17502">
    <property type="entry name" value="MFS_Azr1_MDR_like"/>
    <property type="match status" value="1"/>
</dbReference>
<dbReference type="OrthoDB" id="10021397at2759"/>
<evidence type="ECO:0000259" key="7">
    <source>
        <dbReference type="PROSITE" id="PS50850"/>
    </source>
</evidence>
<feature type="domain" description="Major facilitator superfamily (MFS) profile" evidence="7">
    <location>
        <begin position="41"/>
        <end position="492"/>
    </location>
</feature>
<dbReference type="PANTHER" id="PTHR23501">
    <property type="entry name" value="MAJOR FACILITATOR SUPERFAMILY"/>
    <property type="match status" value="1"/>
</dbReference>
<evidence type="ECO:0000256" key="6">
    <source>
        <dbReference type="SAM" id="Phobius"/>
    </source>
</evidence>
<feature type="transmembrane region" description="Helical" evidence="6">
    <location>
        <begin position="198"/>
        <end position="216"/>
    </location>
</feature>
<evidence type="ECO:0000313" key="8">
    <source>
        <dbReference type="EMBL" id="ORY18156.1"/>
    </source>
</evidence>
<keyword evidence="9" id="KW-1185">Reference proteome</keyword>